<name>A0A1D1YHQ1_9ARAE</name>
<feature type="compositionally biased region" description="Polar residues" evidence="1">
    <location>
        <begin position="264"/>
        <end position="281"/>
    </location>
</feature>
<dbReference type="EMBL" id="GDJX01013794">
    <property type="protein sequence ID" value="JAT54142.1"/>
    <property type="molecule type" value="Transcribed_RNA"/>
</dbReference>
<feature type="non-terminal residue" evidence="2">
    <location>
        <position position="1"/>
    </location>
</feature>
<reference evidence="2" key="1">
    <citation type="submission" date="2015-07" db="EMBL/GenBank/DDBJ databases">
        <title>Transcriptome Assembly of Anthurium amnicola.</title>
        <authorList>
            <person name="Suzuki J."/>
        </authorList>
    </citation>
    <scope>NUCLEOTIDE SEQUENCE</scope>
</reference>
<gene>
    <name evidence="2" type="primary">mutS2_6</name>
    <name evidence="2" type="ORF">g.40205</name>
</gene>
<feature type="region of interest" description="Disordered" evidence="1">
    <location>
        <begin position="241"/>
        <end position="281"/>
    </location>
</feature>
<feature type="compositionally biased region" description="Low complexity" evidence="1">
    <location>
        <begin position="75"/>
        <end position="93"/>
    </location>
</feature>
<dbReference type="AlphaFoldDB" id="A0A1D1YHQ1"/>
<feature type="region of interest" description="Disordered" evidence="1">
    <location>
        <begin position="302"/>
        <end position="329"/>
    </location>
</feature>
<feature type="region of interest" description="Disordered" evidence="1">
    <location>
        <begin position="461"/>
        <end position="483"/>
    </location>
</feature>
<feature type="region of interest" description="Disordered" evidence="1">
    <location>
        <begin position="75"/>
        <end position="105"/>
    </location>
</feature>
<protein>
    <submittedName>
        <fullName evidence="2">MutS2 protein</fullName>
    </submittedName>
</protein>
<feature type="compositionally biased region" description="Polar residues" evidence="1">
    <location>
        <begin position="94"/>
        <end position="105"/>
    </location>
</feature>
<proteinExistence type="predicted"/>
<evidence type="ECO:0000256" key="1">
    <source>
        <dbReference type="SAM" id="MobiDB-lite"/>
    </source>
</evidence>
<feature type="compositionally biased region" description="Low complexity" evidence="1">
    <location>
        <begin position="56"/>
        <end position="66"/>
    </location>
</feature>
<organism evidence="2">
    <name type="scientific">Anthurium amnicola</name>
    <dbReference type="NCBI Taxonomy" id="1678845"/>
    <lineage>
        <taxon>Eukaryota</taxon>
        <taxon>Viridiplantae</taxon>
        <taxon>Streptophyta</taxon>
        <taxon>Embryophyta</taxon>
        <taxon>Tracheophyta</taxon>
        <taxon>Spermatophyta</taxon>
        <taxon>Magnoliopsida</taxon>
        <taxon>Liliopsida</taxon>
        <taxon>Araceae</taxon>
        <taxon>Pothoideae</taxon>
        <taxon>Potheae</taxon>
        <taxon>Anthurium</taxon>
    </lineage>
</organism>
<feature type="compositionally biased region" description="Basic residues" evidence="1">
    <location>
        <begin position="468"/>
        <end position="483"/>
    </location>
</feature>
<evidence type="ECO:0000313" key="2">
    <source>
        <dbReference type="EMBL" id="JAT54142.1"/>
    </source>
</evidence>
<accession>A0A1D1YHQ1</accession>
<feature type="region of interest" description="Disordered" evidence="1">
    <location>
        <begin position="47"/>
        <end position="66"/>
    </location>
</feature>
<sequence>ISVINSHFLNFFHRVNLISKSSILLMLYPHPKTDMDTRYGLEMHQNNGKEDGAIETSLPSTSLSTMSSPSVASLSTFSPSMSSPSTTMQQSESFISNNPNASSPTKRIMDARKDLEPYRSNGEGNRKDSGTLQQFYSNIQDPKYRSSKYQWPTGTDDNTNEWRMLCNCKCMGCPMCNIYNESGESKIKKNDPQEKEAIIRLQGISNWAPETDRPVDIDLGARSRHETNNIECVMEIDNPSEKNQGVFRSLSRISNPKREETDSHVSTGGRSTPFPSGSARANTSKFNRFQVWDLLRDKHLVPSSKNKTGDPNQDPHDQHCTGNSNGSLSELPEIPNQLLDLLRTKHYGIHKITSEDSLIYVWNAGLLRRFSERFKIINPHPVLISDSGYVCIMVDEHGCVFMWNEMEKDMQYLGPDLITGIENLLFHPDNILYDYMISDEPEFEDEEEEGEKVPIKAINLKISTRGSKEKKKRKNRKNRSKRK</sequence>